<name>A0A7N0V8Q7_KALFE</name>
<dbReference type="EnsemblPlants" id="Kaladp0395s0044.2.v1.1">
    <property type="protein sequence ID" value="Kaladp0395s0044.2.v1.1"/>
    <property type="gene ID" value="Kaladp0395s0044.v1.1"/>
</dbReference>
<dbReference type="OMA" id="TEHSENH"/>
<proteinExistence type="predicted"/>
<dbReference type="Gramene" id="Kaladp0395s0044.2.v1.1">
    <property type="protein sequence ID" value="Kaladp0395s0044.2.v1.1"/>
    <property type="gene ID" value="Kaladp0395s0044.v1.1"/>
</dbReference>
<feature type="compositionally biased region" description="Polar residues" evidence="1">
    <location>
        <begin position="99"/>
        <end position="109"/>
    </location>
</feature>
<evidence type="ECO:0000313" key="2">
    <source>
        <dbReference type="EnsemblPlants" id="Kaladp0395s0044.1.v1.1"/>
    </source>
</evidence>
<dbReference type="PANTHER" id="PTHR33675">
    <property type="entry name" value="NUCLEAR RECEPTOR FAMILY 2 GROUP C PROTEIN"/>
    <property type="match status" value="1"/>
</dbReference>
<keyword evidence="3" id="KW-1185">Reference proteome</keyword>
<dbReference type="EnsemblPlants" id="Kaladp0395s0044.1.v1.1">
    <property type="protein sequence ID" value="Kaladp0395s0044.1.v1.1"/>
    <property type="gene ID" value="Kaladp0395s0044.v1.1"/>
</dbReference>
<protein>
    <submittedName>
        <fullName evidence="2">Uncharacterized protein</fullName>
    </submittedName>
</protein>
<dbReference type="PANTHER" id="PTHR33675:SF1">
    <property type="entry name" value="HOLOCARBOXYLASE SYNTHETASE"/>
    <property type="match status" value="1"/>
</dbReference>
<feature type="compositionally biased region" description="Basic and acidic residues" evidence="1">
    <location>
        <begin position="110"/>
        <end position="127"/>
    </location>
</feature>
<feature type="region of interest" description="Disordered" evidence="1">
    <location>
        <begin position="82"/>
        <end position="134"/>
    </location>
</feature>
<evidence type="ECO:0000256" key="1">
    <source>
        <dbReference type="SAM" id="MobiDB-lite"/>
    </source>
</evidence>
<accession>A0A7N0V8Q7</accession>
<evidence type="ECO:0000313" key="3">
    <source>
        <dbReference type="Proteomes" id="UP000594263"/>
    </source>
</evidence>
<dbReference type="Gramene" id="Kaladp0395s0044.1.v1.1">
    <property type="protein sequence ID" value="Kaladp0395s0044.1.v1.1"/>
    <property type="gene ID" value="Kaladp0395s0044.v1.1"/>
</dbReference>
<sequence>MAYLQNEIDYGSEDLTMSPRLPQNSFQPANLAAPIPSGVFGLVHAGQGARSGLVDHQTKNSVFANSLSSPVRSNFHHCHLAQGGFNSNNVLPSGIGPRSNENTYPNSQNRESHSHSSNDSMDMHSDSPGHQSGY</sequence>
<reference evidence="2" key="1">
    <citation type="submission" date="2021-01" db="UniProtKB">
        <authorList>
            <consortium name="EnsemblPlants"/>
        </authorList>
    </citation>
    <scope>IDENTIFICATION</scope>
</reference>
<dbReference type="AlphaFoldDB" id="A0A7N0V8Q7"/>
<dbReference type="Proteomes" id="UP000594263">
    <property type="component" value="Unplaced"/>
</dbReference>
<organism evidence="2 3">
    <name type="scientific">Kalanchoe fedtschenkoi</name>
    <name type="common">Lavender scallops</name>
    <name type="synonym">South American air plant</name>
    <dbReference type="NCBI Taxonomy" id="63787"/>
    <lineage>
        <taxon>Eukaryota</taxon>
        <taxon>Viridiplantae</taxon>
        <taxon>Streptophyta</taxon>
        <taxon>Embryophyta</taxon>
        <taxon>Tracheophyta</taxon>
        <taxon>Spermatophyta</taxon>
        <taxon>Magnoliopsida</taxon>
        <taxon>eudicotyledons</taxon>
        <taxon>Gunneridae</taxon>
        <taxon>Pentapetalae</taxon>
        <taxon>Saxifragales</taxon>
        <taxon>Crassulaceae</taxon>
        <taxon>Kalanchoe</taxon>
    </lineage>
</organism>